<reference evidence="1" key="1">
    <citation type="submission" date="2018-05" db="EMBL/GenBank/DDBJ databases">
        <title>Draft genome of Mucuna pruriens seed.</title>
        <authorList>
            <person name="Nnadi N.E."/>
            <person name="Vos R."/>
            <person name="Hasami M.H."/>
            <person name="Devisetty U.K."/>
            <person name="Aguiy J.C."/>
        </authorList>
    </citation>
    <scope>NUCLEOTIDE SEQUENCE [LARGE SCALE GENOMIC DNA]</scope>
    <source>
        <strain evidence="1">JCA_2017</strain>
    </source>
</reference>
<gene>
    <name evidence="1" type="ORF">CR513_27481</name>
</gene>
<proteinExistence type="predicted"/>
<sequence length="91" mass="10731">MSHPDGNIVLKCPNNDRERNEMQKIPYASIVGSLMYAQRTKGYMLTYWKSERLEIIGYSNFDFARCQDSKRSMFGYIYMLARGAISWKFIK</sequence>
<evidence type="ECO:0000313" key="2">
    <source>
        <dbReference type="Proteomes" id="UP000257109"/>
    </source>
</evidence>
<evidence type="ECO:0008006" key="3">
    <source>
        <dbReference type="Google" id="ProtNLM"/>
    </source>
</evidence>
<dbReference type="Proteomes" id="UP000257109">
    <property type="component" value="Unassembled WGS sequence"/>
</dbReference>
<dbReference type="EMBL" id="QJKJ01005337">
    <property type="protein sequence ID" value="RDX90635.1"/>
    <property type="molecule type" value="Genomic_DNA"/>
</dbReference>
<feature type="non-terminal residue" evidence="1">
    <location>
        <position position="1"/>
    </location>
</feature>
<accession>A0A371GJC4</accession>
<comment type="caution">
    <text evidence="1">The sequence shown here is derived from an EMBL/GenBank/DDBJ whole genome shotgun (WGS) entry which is preliminary data.</text>
</comment>
<keyword evidence="2" id="KW-1185">Reference proteome</keyword>
<evidence type="ECO:0000313" key="1">
    <source>
        <dbReference type="EMBL" id="RDX90635.1"/>
    </source>
</evidence>
<name>A0A371GJC4_MUCPR</name>
<dbReference type="OrthoDB" id="1414623at2759"/>
<dbReference type="AlphaFoldDB" id="A0A371GJC4"/>
<protein>
    <recommendedName>
        <fullName evidence="3">Retrovirus-related Pol polyprotein from transposon TNT 1-94</fullName>
    </recommendedName>
</protein>
<organism evidence="1 2">
    <name type="scientific">Mucuna pruriens</name>
    <name type="common">Velvet bean</name>
    <name type="synonym">Dolichos pruriens</name>
    <dbReference type="NCBI Taxonomy" id="157652"/>
    <lineage>
        <taxon>Eukaryota</taxon>
        <taxon>Viridiplantae</taxon>
        <taxon>Streptophyta</taxon>
        <taxon>Embryophyta</taxon>
        <taxon>Tracheophyta</taxon>
        <taxon>Spermatophyta</taxon>
        <taxon>Magnoliopsida</taxon>
        <taxon>eudicotyledons</taxon>
        <taxon>Gunneridae</taxon>
        <taxon>Pentapetalae</taxon>
        <taxon>rosids</taxon>
        <taxon>fabids</taxon>
        <taxon>Fabales</taxon>
        <taxon>Fabaceae</taxon>
        <taxon>Papilionoideae</taxon>
        <taxon>50 kb inversion clade</taxon>
        <taxon>NPAAA clade</taxon>
        <taxon>indigoferoid/millettioid clade</taxon>
        <taxon>Phaseoleae</taxon>
        <taxon>Mucuna</taxon>
    </lineage>
</organism>